<evidence type="ECO:0000313" key="4">
    <source>
        <dbReference type="Proteomes" id="UP000051952"/>
    </source>
</evidence>
<evidence type="ECO:0000259" key="2">
    <source>
        <dbReference type="Pfam" id="PF19026"/>
    </source>
</evidence>
<proteinExistence type="predicted"/>
<dbReference type="GO" id="GO:0050821">
    <property type="term" value="P:protein stabilization"/>
    <property type="evidence" value="ECO:0007669"/>
    <property type="project" value="TreeGrafter"/>
</dbReference>
<dbReference type="InterPro" id="IPR038922">
    <property type="entry name" value="HYPK_UBA"/>
</dbReference>
<feature type="compositionally biased region" description="Basic and acidic residues" evidence="1">
    <location>
        <begin position="42"/>
        <end position="60"/>
    </location>
</feature>
<feature type="domain" description="Nascent polypeptide-associated complex subunit alpha-like UBA" evidence="2">
    <location>
        <begin position="67"/>
        <end position="106"/>
    </location>
</feature>
<protein>
    <recommendedName>
        <fullName evidence="2">Nascent polypeptide-associated complex subunit alpha-like UBA domain-containing protein</fullName>
    </recommendedName>
</protein>
<gene>
    <name evidence="3" type="ORF">BSAL_87180</name>
</gene>
<dbReference type="Pfam" id="PF19026">
    <property type="entry name" value="UBA_HYPK"/>
    <property type="match status" value="1"/>
</dbReference>
<feature type="region of interest" description="Disordered" evidence="1">
    <location>
        <begin position="1"/>
        <end position="60"/>
    </location>
</feature>
<name>A0A0S4KIP0_BODSA</name>
<accession>A0A0S4KIP0</accession>
<dbReference type="PANTHER" id="PTHR31184:SF2">
    <property type="entry name" value="HUNTINGTIN-INTERACTING PROTEIN K"/>
    <property type="match status" value="1"/>
</dbReference>
<dbReference type="OrthoDB" id="285219at2759"/>
<dbReference type="InterPro" id="IPR044034">
    <property type="entry name" value="NAC-like_UBA"/>
</dbReference>
<evidence type="ECO:0000256" key="1">
    <source>
        <dbReference type="SAM" id="MobiDB-lite"/>
    </source>
</evidence>
<dbReference type="PANTHER" id="PTHR31184">
    <property type="entry name" value="HUNTINGTIN-INTERACTING PROTEIN K FAMILY MEMBER"/>
    <property type="match status" value="1"/>
</dbReference>
<dbReference type="OMA" id="TPECARC"/>
<reference evidence="4" key="1">
    <citation type="submission" date="2015-09" db="EMBL/GenBank/DDBJ databases">
        <authorList>
            <consortium name="Pathogen Informatics"/>
        </authorList>
    </citation>
    <scope>NUCLEOTIDE SEQUENCE [LARGE SCALE GENOMIC DNA]</scope>
    <source>
        <strain evidence="4">Lake Konstanz</strain>
    </source>
</reference>
<keyword evidence="4" id="KW-1185">Reference proteome</keyword>
<evidence type="ECO:0000313" key="3">
    <source>
        <dbReference type="EMBL" id="CUI14384.1"/>
    </source>
</evidence>
<dbReference type="EMBL" id="CYKH01001078">
    <property type="protein sequence ID" value="CUI14384.1"/>
    <property type="molecule type" value="Genomic_DNA"/>
</dbReference>
<dbReference type="AlphaFoldDB" id="A0A0S4KIP0"/>
<sequence>MIHRNMSKQKNEQSAAQVGGSGAGDEKEVTARSYDQAAVQDRMAKLRDKQKVQKEKEKAKENEINQIVVKDEDVAALVAATTWSTPVATRRLRERQGDVNAVLKDILNGKYLSHN</sequence>
<dbReference type="VEuPathDB" id="TriTrypDB:BSAL_87180"/>
<dbReference type="InterPro" id="IPR052617">
    <property type="entry name" value="Huntingtin-int_K"/>
</dbReference>
<dbReference type="CDD" id="cd14361">
    <property type="entry name" value="UBA_HYPK"/>
    <property type="match status" value="1"/>
</dbReference>
<dbReference type="Proteomes" id="UP000051952">
    <property type="component" value="Unassembled WGS sequence"/>
</dbReference>
<organism evidence="3 4">
    <name type="scientific">Bodo saltans</name>
    <name type="common">Flagellated protozoan</name>
    <dbReference type="NCBI Taxonomy" id="75058"/>
    <lineage>
        <taxon>Eukaryota</taxon>
        <taxon>Discoba</taxon>
        <taxon>Euglenozoa</taxon>
        <taxon>Kinetoplastea</taxon>
        <taxon>Metakinetoplastina</taxon>
        <taxon>Eubodonida</taxon>
        <taxon>Bodonidae</taxon>
        <taxon>Bodo</taxon>
    </lineage>
</organism>